<evidence type="ECO:0000259" key="1">
    <source>
        <dbReference type="PROSITE" id="PS50011"/>
    </source>
</evidence>
<reference evidence="3" key="1">
    <citation type="journal article" date="2017" name="Genome Biol.">
        <title>Comparative genomics reveals high biological diversity and specific adaptations in the industrially and medically important fungal genus Aspergillus.</title>
        <authorList>
            <person name="de Vries R.P."/>
            <person name="Riley R."/>
            <person name="Wiebenga A."/>
            <person name="Aguilar-Osorio G."/>
            <person name="Amillis S."/>
            <person name="Uchima C.A."/>
            <person name="Anderluh G."/>
            <person name="Asadollahi M."/>
            <person name="Askin M."/>
            <person name="Barry K."/>
            <person name="Battaglia E."/>
            <person name="Bayram O."/>
            <person name="Benocci T."/>
            <person name="Braus-Stromeyer S.A."/>
            <person name="Caldana C."/>
            <person name="Canovas D."/>
            <person name="Cerqueira G.C."/>
            <person name="Chen F."/>
            <person name="Chen W."/>
            <person name="Choi C."/>
            <person name="Clum A."/>
            <person name="Dos Santos R.A."/>
            <person name="Damasio A.R."/>
            <person name="Diallinas G."/>
            <person name="Emri T."/>
            <person name="Fekete E."/>
            <person name="Flipphi M."/>
            <person name="Freyberg S."/>
            <person name="Gallo A."/>
            <person name="Gournas C."/>
            <person name="Habgood R."/>
            <person name="Hainaut M."/>
            <person name="Harispe M.L."/>
            <person name="Henrissat B."/>
            <person name="Hilden K.S."/>
            <person name="Hope R."/>
            <person name="Hossain A."/>
            <person name="Karabika E."/>
            <person name="Karaffa L."/>
            <person name="Karanyi Z."/>
            <person name="Krasevec N."/>
            <person name="Kuo A."/>
            <person name="Kusch H."/>
            <person name="LaButti K."/>
            <person name="Lagendijk E.L."/>
            <person name="Lapidus A."/>
            <person name="Levasseur A."/>
            <person name="Lindquist E."/>
            <person name="Lipzen A."/>
            <person name="Logrieco A.F."/>
            <person name="MacCabe A."/>
            <person name="Maekelae M.R."/>
            <person name="Malavazi I."/>
            <person name="Melin P."/>
            <person name="Meyer V."/>
            <person name="Mielnichuk N."/>
            <person name="Miskei M."/>
            <person name="Molnar A.P."/>
            <person name="Mule G."/>
            <person name="Ngan C.Y."/>
            <person name="Orejas M."/>
            <person name="Orosz E."/>
            <person name="Ouedraogo J.P."/>
            <person name="Overkamp K.M."/>
            <person name="Park H.-S."/>
            <person name="Perrone G."/>
            <person name="Piumi F."/>
            <person name="Punt P.J."/>
            <person name="Ram A.F."/>
            <person name="Ramon A."/>
            <person name="Rauscher S."/>
            <person name="Record E."/>
            <person name="Riano-Pachon D.M."/>
            <person name="Robert V."/>
            <person name="Roehrig J."/>
            <person name="Ruller R."/>
            <person name="Salamov A."/>
            <person name="Salih N.S."/>
            <person name="Samson R.A."/>
            <person name="Sandor E."/>
            <person name="Sanguinetti M."/>
            <person name="Schuetze T."/>
            <person name="Sepcic K."/>
            <person name="Shelest E."/>
            <person name="Sherlock G."/>
            <person name="Sophianopoulou V."/>
            <person name="Squina F.M."/>
            <person name="Sun H."/>
            <person name="Susca A."/>
            <person name="Todd R.B."/>
            <person name="Tsang A."/>
            <person name="Unkles S.E."/>
            <person name="van de Wiele N."/>
            <person name="van Rossen-Uffink D."/>
            <person name="Oliveira J.V."/>
            <person name="Vesth T.C."/>
            <person name="Visser J."/>
            <person name="Yu J.-H."/>
            <person name="Zhou M."/>
            <person name="Andersen M.R."/>
            <person name="Archer D.B."/>
            <person name="Baker S.E."/>
            <person name="Benoit I."/>
            <person name="Brakhage A.A."/>
            <person name="Braus G.H."/>
            <person name="Fischer R."/>
            <person name="Frisvad J.C."/>
            <person name="Goldman G.H."/>
            <person name="Houbraken J."/>
            <person name="Oakley B."/>
            <person name="Pocsi I."/>
            <person name="Scazzocchio C."/>
            <person name="Seiboth B."/>
            <person name="vanKuyk P.A."/>
            <person name="Wortman J."/>
            <person name="Dyer P.S."/>
            <person name="Grigoriev I.V."/>
        </authorList>
    </citation>
    <scope>NUCLEOTIDE SEQUENCE [LARGE SCALE GENOMIC DNA]</scope>
    <source>
        <strain evidence="3">CBS 593.65</strain>
    </source>
</reference>
<organism evidence="2 3">
    <name type="scientific">Aspergillus sydowii CBS 593.65</name>
    <dbReference type="NCBI Taxonomy" id="1036612"/>
    <lineage>
        <taxon>Eukaryota</taxon>
        <taxon>Fungi</taxon>
        <taxon>Dikarya</taxon>
        <taxon>Ascomycota</taxon>
        <taxon>Pezizomycotina</taxon>
        <taxon>Eurotiomycetes</taxon>
        <taxon>Eurotiomycetidae</taxon>
        <taxon>Eurotiales</taxon>
        <taxon>Aspergillaceae</taxon>
        <taxon>Aspergillus</taxon>
        <taxon>Aspergillus subgen. Nidulantes</taxon>
    </lineage>
</organism>
<dbReference type="PROSITE" id="PS50011">
    <property type="entry name" value="PROTEIN_KINASE_DOM"/>
    <property type="match status" value="1"/>
</dbReference>
<dbReference type="VEuPathDB" id="FungiDB:ASPSYDRAFT_46762"/>
<dbReference type="OrthoDB" id="1911848at2759"/>
<dbReference type="Gene3D" id="1.10.510.10">
    <property type="entry name" value="Transferase(Phosphotransferase) domain 1"/>
    <property type="match status" value="1"/>
</dbReference>
<keyword evidence="3" id="KW-1185">Reference proteome</keyword>
<dbReference type="SUPFAM" id="SSF56112">
    <property type="entry name" value="Protein kinase-like (PK-like)"/>
    <property type="match status" value="1"/>
</dbReference>
<dbReference type="STRING" id="1036612.A0A1L9TDU1"/>
<dbReference type="Proteomes" id="UP000184356">
    <property type="component" value="Unassembled WGS sequence"/>
</dbReference>
<dbReference type="GeneID" id="63763377"/>
<dbReference type="InterPro" id="IPR011009">
    <property type="entry name" value="Kinase-like_dom_sf"/>
</dbReference>
<dbReference type="GO" id="GO:0005524">
    <property type="term" value="F:ATP binding"/>
    <property type="evidence" value="ECO:0007669"/>
    <property type="project" value="InterPro"/>
</dbReference>
<name>A0A1L9TDU1_9EURO</name>
<proteinExistence type="predicted"/>
<evidence type="ECO:0000313" key="2">
    <source>
        <dbReference type="EMBL" id="OJJ57599.1"/>
    </source>
</evidence>
<dbReference type="RefSeq" id="XP_040701405.1">
    <property type="nucleotide sequence ID" value="XM_040847304.1"/>
</dbReference>
<gene>
    <name evidence="2" type="ORF">ASPSYDRAFT_46762</name>
</gene>
<dbReference type="PANTHER" id="PTHR37542:SF1">
    <property type="entry name" value="PRION-INHIBITION AND PROPAGATION HELO DOMAIN-CONTAINING PROTEIN"/>
    <property type="match status" value="1"/>
</dbReference>
<dbReference type="GO" id="GO:0004672">
    <property type="term" value="F:protein kinase activity"/>
    <property type="evidence" value="ECO:0007669"/>
    <property type="project" value="InterPro"/>
</dbReference>
<dbReference type="EMBL" id="KV878588">
    <property type="protein sequence ID" value="OJJ57599.1"/>
    <property type="molecule type" value="Genomic_DNA"/>
</dbReference>
<dbReference type="PANTHER" id="PTHR37542">
    <property type="entry name" value="HELO DOMAIN-CONTAINING PROTEIN-RELATED"/>
    <property type="match status" value="1"/>
</dbReference>
<dbReference type="InterPro" id="IPR000719">
    <property type="entry name" value="Prot_kinase_dom"/>
</dbReference>
<feature type="domain" description="Protein kinase" evidence="1">
    <location>
        <begin position="149"/>
        <end position="480"/>
    </location>
</feature>
<dbReference type="AlphaFoldDB" id="A0A1L9TDU1"/>
<sequence>MADLCVKSGRNLHSRCQSYRHAEAELANTILEIEGYWLKIQDQVVILREIWDSLNERLQIHQSNVLGVLEGNLQSAINTLDNIFGEPENIEKWEQIVAKKGQVRRIKYVASAKQSLERTVAQLGRWFSQFDLSWILLSRSSLPSFRVELDKRKESGNSAISSALKLCTAHEVSDQSSSSSIPSSIFFPDEYQINDMETIALSPASSGLTEGRFAIIDHCFVCGEDDLNLAKKDIRDLAIILSKANPNFTSLLPCEGVVRVENPSTGQPRFDIVFRTPPDTTPAGSCSLRRLLLHQEKPYPLNERMRLAVSLARSVVFLHASKIVHKNISPENIIMLNSGPDALGDPFLVGFERFRFDERRTNKIGDNRWEKNLYRHPQRQGLHPEEVYTMRHDIYSVGVCLLEIGMWRSFVSYSGDLAVIGADPELPIVSQISARNKRKAAAEIKAILVELAQTHLPQLMGRIYTDTVLSCLTCLDHDGLLSQDASEFEDPDGIIVGVRYIEKILFDIEKICV</sequence>
<accession>A0A1L9TDU1</accession>
<protein>
    <recommendedName>
        <fullName evidence="1">Protein kinase domain-containing protein</fullName>
    </recommendedName>
</protein>
<evidence type="ECO:0000313" key="3">
    <source>
        <dbReference type="Proteomes" id="UP000184356"/>
    </source>
</evidence>